<reference evidence="2" key="2">
    <citation type="journal article" date="2019" name="bioRxiv">
        <title>Genomics, evolutionary history and diagnostics of the Alternaria alternata species group including apple and Asian pear pathotypes.</title>
        <authorList>
            <person name="Armitage A.D."/>
            <person name="Cockerton H.M."/>
            <person name="Sreenivasaprasad S."/>
            <person name="Woodhall J.W."/>
            <person name="Lane C.R."/>
            <person name="Harrison R.J."/>
            <person name="Clarkson J.P."/>
        </authorList>
    </citation>
    <scope>NUCLEOTIDE SEQUENCE</scope>
    <source>
        <strain evidence="2">FERA 1164</strain>
    </source>
</reference>
<proteinExistence type="predicted"/>
<comment type="caution">
    <text evidence="2">The sequence shown here is derived from an EMBL/GenBank/DDBJ whole genome shotgun (WGS) entry which is preliminary data.</text>
</comment>
<dbReference type="AlphaFoldDB" id="A0AB37W3V8"/>
<evidence type="ECO:0000256" key="1">
    <source>
        <dbReference type="SAM" id="MobiDB-lite"/>
    </source>
</evidence>
<dbReference type="Proteomes" id="UP000292340">
    <property type="component" value="Unassembled WGS sequence"/>
</dbReference>
<evidence type="ECO:0008006" key="4">
    <source>
        <dbReference type="Google" id="ProtNLM"/>
    </source>
</evidence>
<gene>
    <name evidence="2" type="ORF">AA0115_g10580</name>
</gene>
<name>A0AB37W3V8_9PLEO</name>
<feature type="compositionally biased region" description="Basic and acidic residues" evidence="1">
    <location>
        <begin position="56"/>
        <end position="75"/>
    </location>
</feature>
<accession>A0AB37W3V8</accession>
<dbReference type="EMBL" id="PDXB01000041">
    <property type="protein sequence ID" value="RYN19722.1"/>
    <property type="molecule type" value="Genomic_DNA"/>
</dbReference>
<sequence>MFEGIEDSSDDDSLHSMEGVGDDEENILGRIEVEGQEVGRRSPVKVASPEKVGSPELERRGSGDDGKEDGSRVVV</sequence>
<organism evidence="2 3">
    <name type="scientific">Alternaria tenuissima</name>
    <dbReference type="NCBI Taxonomy" id="119927"/>
    <lineage>
        <taxon>Eukaryota</taxon>
        <taxon>Fungi</taxon>
        <taxon>Dikarya</taxon>
        <taxon>Ascomycota</taxon>
        <taxon>Pezizomycotina</taxon>
        <taxon>Dothideomycetes</taxon>
        <taxon>Pleosporomycetidae</taxon>
        <taxon>Pleosporales</taxon>
        <taxon>Pleosporineae</taxon>
        <taxon>Pleosporaceae</taxon>
        <taxon>Alternaria</taxon>
        <taxon>Alternaria sect. Alternaria</taxon>
        <taxon>Alternaria alternata complex</taxon>
    </lineage>
</organism>
<feature type="compositionally biased region" description="Acidic residues" evidence="1">
    <location>
        <begin position="1"/>
        <end position="11"/>
    </location>
</feature>
<feature type="compositionally biased region" description="Basic and acidic residues" evidence="1">
    <location>
        <begin position="31"/>
        <end position="40"/>
    </location>
</feature>
<evidence type="ECO:0000313" key="2">
    <source>
        <dbReference type="EMBL" id="RYN19722.1"/>
    </source>
</evidence>
<evidence type="ECO:0000313" key="3">
    <source>
        <dbReference type="Proteomes" id="UP000292340"/>
    </source>
</evidence>
<feature type="region of interest" description="Disordered" evidence="1">
    <location>
        <begin position="1"/>
        <end position="75"/>
    </location>
</feature>
<reference evidence="2" key="1">
    <citation type="submission" date="2017-10" db="EMBL/GenBank/DDBJ databases">
        <authorList>
            <person name="Armitage A.D."/>
            <person name="Barbara D.J."/>
            <person name="Woodhall J.W."/>
            <person name="Sreenivasaprasad S."/>
            <person name="Lane C.R."/>
            <person name="Clarkson J.P."/>
            <person name="Harrison R.J."/>
        </authorList>
    </citation>
    <scope>NUCLEOTIDE SEQUENCE</scope>
    <source>
        <strain evidence="2">FERA 1164</strain>
    </source>
</reference>
<protein>
    <recommendedName>
        <fullName evidence="4">Histone chaperone domain-containing protein</fullName>
    </recommendedName>
</protein>